<evidence type="ECO:0000313" key="4">
    <source>
        <dbReference type="Proteomes" id="UP001163046"/>
    </source>
</evidence>
<feature type="coiled-coil region" evidence="1">
    <location>
        <begin position="27"/>
        <end position="54"/>
    </location>
</feature>
<keyword evidence="4" id="KW-1185">Reference proteome</keyword>
<reference evidence="3" key="1">
    <citation type="submission" date="2023-01" db="EMBL/GenBank/DDBJ databases">
        <title>Genome assembly of the deep-sea coral Lophelia pertusa.</title>
        <authorList>
            <person name="Herrera S."/>
            <person name="Cordes E."/>
        </authorList>
    </citation>
    <scope>NUCLEOTIDE SEQUENCE</scope>
    <source>
        <strain evidence="3">USNM1676648</strain>
        <tissue evidence="3">Polyp</tissue>
    </source>
</reference>
<dbReference type="OrthoDB" id="10687734at2759"/>
<feature type="region of interest" description="Disordered" evidence="2">
    <location>
        <begin position="418"/>
        <end position="444"/>
    </location>
</feature>
<sequence>MYQNELDILRKLVPDQGEATSSISDIIKDYEDKLEGVADENKTLKDELGELQEKIGHGLFNDIQQLQRKAEATESVSEAGENGDKSAMKMESTLKAPDIMNETNLPLEDIVATYEQDLYNLERENIVYKDGLGNGQAEALLQMAQDRDNYSSGEFETQESDTKGVDNGDLEAISKSNEGLPGKPTGQNIDTIAIIRGTYSKYKRQPSQNDVDDEAKADVGTGPDELKAMSLLRDEGQDLEKILKTYEKELEALRKLTPDETEDGMSISDLIKDYENKIEKLESENRIFTQKLDNLVETIGQDLYGALDNLQPEETEDDAKDYSSDKEIDINAVNVMKNEDRSLENVVKNYEKELNALRKLVPGGEGDSGSISDVIKEYEDKVEELQRRNQDLKNTLDQLEEKIGSNLFNDLCTERDEVGSVSDNVASKGKSRGQKIQKSRQVQK</sequence>
<keyword evidence="1" id="KW-0175">Coiled coil</keyword>
<feature type="coiled-coil region" evidence="1">
    <location>
        <begin position="333"/>
        <end position="402"/>
    </location>
</feature>
<dbReference type="Proteomes" id="UP001163046">
    <property type="component" value="Unassembled WGS sequence"/>
</dbReference>
<protein>
    <submittedName>
        <fullName evidence="3">Uncharacterized protein</fullName>
    </submittedName>
</protein>
<evidence type="ECO:0000313" key="3">
    <source>
        <dbReference type="EMBL" id="KAJ7376248.1"/>
    </source>
</evidence>
<dbReference type="AlphaFoldDB" id="A0A9W9Z6N3"/>
<dbReference type="EMBL" id="MU826406">
    <property type="protein sequence ID" value="KAJ7376248.1"/>
    <property type="molecule type" value="Genomic_DNA"/>
</dbReference>
<name>A0A9W9Z6N3_9CNID</name>
<gene>
    <name evidence="3" type="ORF">OS493_035909</name>
</gene>
<accession>A0A9W9Z6N3</accession>
<proteinExistence type="predicted"/>
<evidence type="ECO:0000256" key="1">
    <source>
        <dbReference type="SAM" id="Coils"/>
    </source>
</evidence>
<evidence type="ECO:0000256" key="2">
    <source>
        <dbReference type="SAM" id="MobiDB-lite"/>
    </source>
</evidence>
<dbReference type="SUPFAM" id="SSF57997">
    <property type="entry name" value="Tropomyosin"/>
    <property type="match status" value="1"/>
</dbReference>
<organism evidence="3 4">
    <name type="scientific">Desmophyllum pertusum</name>
    <dbReference type="NCBI Taxonomy" id="174260"/>
    <lineage>
        <taxon>Eukaryota</taxon>
        <taxon>Metazoa</taxon>
        <taxon>Cnidaria</taxon>
        <taxon>Anthozoa</taxon>
        <taxon>Hexacorallia</taxon>
        <taxon>Scleractinia</taxon>
        <taxon>Caryophylliina</taxon>
        <taxon>Caryophylliidae</taxon>
        <taxon>Desmophyllum</taxon>
    </lineage>
</organism>
<feature type="coiled-coil region" evidence="1">
    <location>
        <begin position="229"/>
        <end position="298"/>
    </location>
</feature>
<feature type="compositionally biased region" description="Basic residues" evidence="2">
    <location>
        <begin position="429"/>
        <end position="444"/>
    </location>
</feature>
<comment type="caution">
    <text evidence="3">The sequence shown here is derived from an EMBL/GenBank/DDBJ whole genome shotgun (WGS) entry which is preliminary data.</text>
</comment>